<keyword evidence="2" id="KW-1185">Reference proteome</keyword>
<evidence type="ECO:0008006" key="3">
    <source>
        <dbReference type="Google" id="ProtNLM"/>
    </source>
</evidence>
<gene>
    <name evidence="1" type="ORF">SAMN04488118_10547</name>
</gene>
<dbReference type="InterPro" id="IPR040632">
    <property type="entry name" value="Sulfotransfer_4"/>
</dbReference>
<dbReference type="AlphaFoldDB" id="A0A1G5QNH2"/>
<sequence length="208" mass="24296">MTLKVVNLGLPKSGTSTLARALREAGYRVADHRLRERERDEPGKRRVFVAELLYRGYYKSGDPMHYMQRYEAISEMNFMHGKKSIWAQCDFMLLRRLKQFYPNIKFIATRREPESHSRSIMNWNNLGTKRLGQYPVPGLPPGFGSTTDQQIRWISAHHETLNHWFRDDSDFLEVDVADPDAQSKIGKFLGRDLPWWGRENANPNPSEN</sequence>
<dbReference type="Gene3D" id="3.40.50.300">
    <property type="entry name" value="P-loop containing nucleotide triphosphate hydrolases"/>
    <property type="match status" value="1"/>
</dbReference>
<dbReference type="Pfam" id="PF17784">
    <property type="entry name" value="Sulfotransfer_4"/>
    <property type="match status" value="1"/>
</dbReference>
<dbReference type="RefSeq" id="WP_090218328.1">
    <property type="nucleotide sequence ID" value="NZ_CANMPF010000006.1"/>
</dbReference>
<dbReference type="InterPro" id="IPR027417">
    <property type="entry name" value="P-loop_NTPase"/>
</dbReference>
<evidence type="ECO:0000313" key="1">
    <source>
        <dbReference type="EMBL" id="SCZ63282.1"/>
    </source>
</evidence>
<organism evidence="1 2">
    <name type="scientific">Epibacterium ulvae</name>
    <dbReference type="NCBI Taxonomy" id="1156985"/>
    <lineage>
        <taxon>Bacteria</taxon>
        <taxon>Pseudomonadati</taxon>
        <taxon>Pseudomonadota</taxon>
        <taxon>Alphaproteobacteria</taxon>
        <taxon>Rhodobacterales</taxon>
        <taxon>Roseobacteraceae</taxon>
        <taxon>Epibacterium</taxon>
    </lineage>
</organism>
<proteinExistence type="predicted"/>
<dbReference type="STRING" id="1156985.SAMN04488118_10547"/>
<dbReference type="Proteomes" id="UP000198767">
    <property type="component" value="Unassembled WGS sequence"/>
</dbReference>
<dbReference type="SUPFAM" id="SSF52540">
    <property type="entry name" value="P-loop containing nucleoside triphosphate hydrolases"/>
    <property type="match status" value="1"/>
</dbReference>
<reference evidence="1 2" key="1">
    <citation type="submission" date="2016-10" db="EMBL/GenBank/DDBJ databases">
        <authorList>
            <person name="de Groot N.N."/>
        </authorList>
    </citation>
    <scope>NUCLEOTIDE SEQUENCE [LARGE SCALE GENOMIC DNA]</scope>
    <source>
        <strain evidence="1 2">U95</strain>
    </source>
</reference>
<dbReference type="PANTHER" id="PTHR36978:SF4">
    <property type="entry name" value="P-LOOP CONTAINING NUCLEOSIDE TRIPHOSPHATE HYDROLASE PROTEIN"/>
    <property type="match status" value="1"/>
</dbReference>
<name>A0A1G5QNH2_9RHOB</name>
<dbReference type="PANTHER" id="PTHR36978">
    <property type="entry name" value="P-LOOP CONTAINING NUCLEOTIDE TRIPHOSPHATE HYDROLASE"/>
    <property type="match status" value="1"/>
</dbReference>
<dbReference type="EMBL" id="FMWG01000005">
    <property type="protein sequence ID" value="SCZ63282.1"/>
    <property type="molecule type" value="Genomic_DNA"/>
</dbReference>
<accession>A0A1G5QNH2</accession>
<protein>
    <recommendedName>
        <fullName evidence="3">Sulfotransferase family protein</fullName>
    </recommendedName>
</protein>
<dbReference type="OrthoDB" id="7833823at2"/>
<evidence type="ECO:0000313" key="2">
    <source>
        <dbReference type="Proteomes" id="UP000198767"/>
    </source>
</evidence>